<keyword evidence="3" id="KW-1185">Reference proteome</keyword>
<evidence type="ECO:0008006" key="4">
    <source>
        <dbReference type="Google" id="ProtNLM"/>
    </source>
</evidence>
<dbReference type="Pfam" id="PF02458">
    <property type="entry name" value="Transferase"/>
    <property type="match status" value="2"/>
</dbReference>
<keyword evidence="1" id="KW-0808">Transferase</keyword>
<sequence>MTQPAIKTSSERVFPLSTEAIKQNGPFAKSLSVVDATVLRYSPASATWLFDGSEGTHLSIDVLVLSLRRTLDSYPQWSGYLHMPIGNDHPSASVADHTKRFNRPMLTWGTSADPGVEVIQAKSPHRLAELIPSCEQRASRYRVWDGRVIASMGIFPESPNLALYDRVTCDDLPCIIVQLTTFACGGLAITVKLAHVLADAQTLLTFVHDWATQNRWLVGGAKVEDVGIIERPFQPELVNRAADGDIDVAIPDEKILAKAKSIPLHRYDWWASTDDCPSFMLKSTEIPDAIKTNQSSLSFGKPMPWRQWDILAPVSYYLVHFSREEVIAMWEASVTTTISQSQTTTSSPPKISKLDALFAHLWTLVIRARGLSQQDFDVHLDTTIGLRPRLSPPLPSHFIGSPIINIPVSLPASKVVGPNAASAAAAAIRESMNRYDSSTLETLLYEMAYEVDPSRRWNTFLGERHTIATSWLESRPGMGIYDVDFGFGRRPRLAESLMPECDGCIQVMESGVSNPKDVNEEISGATSRKFTPWYENGVAVSLHLRTDVMDKVLADTLLRRYDVFNNT</sequence>
<accession>A0A4S8KRM1</accession>
<dbReference type="Gene3D" id="3.30.559.10">
    <property type="entry name" value="Chloramphenicol acetyltransferase-like domain"/>
    <property type="match status" value="2"/>
</dbReference>
<organism evidence="2 3">
    <name type="scientific">Dendrothele bispora (strain CBS 962.96)</name>
    <dbReference type="NCBI Taxonomy" id="1314807"/>
    <lineage>
        <taxon>Eukaryota</taxon>
        <taxon>Fungi</taxon>
        <taxon>Dikarya</taxon>
        <taxon>Basidiomycota</taxon>
        <taxon>Agaricomycotina</taxon>
        <taxon>Agaricomycetes</taxon>
        <taxon>Agaricomycetidae</taxon>
        <taxon>Agaricales</taxon>
        <taxon>Agaricales incertae sedis</taxon>
        <taxon>Dendrothele</taxon>
    </lineage>
</organism>
<dbReference type="PANTHER" id="PTHR31642:SF310">
    <property type="entry name" value="FATTY ALCOHOL:CAFFEOYL-COA ACYLTRANSFERASE"/>
    <property type="match status" value="1"/>
</dbReference>
<dbReference type="InterPro" id="IPR023213">
    <property type="entry name" value="CAT-like_dom_sf"/>
</dbReference>
<name>A0A4S8KRM1_DENBC</name>
<reference evidence="2 3" key="1">
    <citation type="journal article" date="2019" name="Nat. Ecol. Evol.">
        <title>Megaphylogeny resolves global patterns of mushroom evolution.</title>
        <authorList>
            <person name="Varga T."/>
            <person name="Krizsan K."/>
            <person name="Foldi C."/>
            <person name="Dima B."/>
            <person name="Sanchez-Garcia M."/>
            <person name="Sanchez-Ramirez S."/>
            <person name="Szollosi G.J."/>
            <person name="Szarkandi J.G."/>
            <person name="Papp V."/>
            <person name="Albert L."/>
            <person name="Andreopoulos W."/>
            <person name="Angelini C."/>
            <person name="Antonin V."/>
            <person name="Barry K.W."/>
            <person name="Bougher N.L."/>
            <person name="Buchanan P."/>
            <person name="Buyck B."/>
            <person name="Bense V."/>
            <person name="Catcheside P."/>
            <person name="Chovatia M."/>
            <person name="Cooper J."/>
            <person name="Damon W."/>
            <person name="Desjardin D."/>
            <person name="Finy P."/>
            <person name="Geml J."/>
            <person name="Haridas S."/>
            <person name="Hughes K."/>
            <person name="Justo A."/>
            <person name="Karasinski D."/>
            <person name="Kautmanova I."/>
            <person name="Kiss B."/>
            <person name="Kocsube S."/>
            <person name="Kotiranta H."/>
            <person name="LaButti K.M."/>
            <person name="Lechner B.E."/>
            <person name="Liimatainen K."/>
            <person name="Lipzen A."/>
            <person name="Lukacs Z."/>
            <person name="Mihaltcheva S."/>
            <person name="Morgado L.N."/>
            <person name="Niskanen T."/>
            <person name="Noordeloos M.E."/>
            <person name="Ohm R.A."/>
            <person name="Ortiz-Santana B."/>
            <person name="Ovrebo C."/>
            <person name="Racz N."/>
            <person name="Riley R."/>
            <person name="Savchenko A."/>
            <person name="Shiryaev A."/>
            <person name="Soop K."/>
            <person name="Spirin V."/>
            <person name="Szebenyi C."/>
            <person name="Tomsovsky M."/>
            <person name="Tulloss R.E."/>
            <person name="Uehling J."/>
            <person name="Grigoriev I.V."/>
            <person name="Vagvolgyi C."/>
            <person name="Papp T."/>
            <person name="Martin F.M."/>
            <person name="Miettinen O."/>
            <person name="Hibbett D.S."/>
            <person name="Nagy L.G."/>
        </authorList>
    </citation>
    <scope>NUCLEOTIDE SEQUENCE [LARGE SCALE GENOMIC DNA]</scope>
    <source>
        <strain evidence="2 3">CBS 962.96</strain>
    </source>
</reference>
<dbReference type="InterPro" id="IPR050317">
    <property type="entry name" value="Plant_Fungal_Acyltransferase"/>
</dbReference>
<evidence type="ECO:0000256" key="1">
    <source>
        <dbReference type="ARBA" id="ARBA00022679"/>
    </source>
</evidence>
<dbReference type="OrthoDB" id="444127at2759"/>
<dbReference type="GO" id="GO:0016747">
    <property type="term" value="F:acyltransferase activity, transferring groups other than amino-acyl groups"/>
    <property type="evidence" value="ECO:0007669"/>
    <property type="project" value="TreeGrafter"/>
</dbReference>
<dbReference type="EMBL" id="ML180225">
    <property type="protein sequence ID" value="THU78271.1"/>
    <property type="molecule type" value="Genomic_DNA"/>
</dbReference>
<gene>
    <name evidence="2" type="ORF">K435DRAFT_786323</name>
</gene>
<dbReference type="GO" id="GO:0044550">
    <property type="term" value="P:secondary metabolite biosynthetic process"/>
    <property type="evidence" value="ECO:0007669"/>
    <property type="project" value="TreeGrafter"/>
</dbReference>
<proteinExistence type="predicted"/>
<dbReference type="Proteomes" id="UP000297245">
    <property type="component" value="Unassembled WGS sequence"/>
</dbReference>
<evidence type="ECO:0000313" key="2">
    <source>
        <dbReference type="EMBL" id="THU78271.1"/>
    </source>
</evidence>
<dbReference type="AlphaFoldDB" id="A0A4S8KRM1"/>
<dbReference type="PANTHER" id="PTHR31642">
    <property type="entry name" value="TRICHOTHECENE 3-O-ACETYLTRANSFERASE"/>
    <property type="match status" value="1"/>
</dbReference>
<protein>
    <recommendedName>
        <fullName evidence="4">Transferase</fullName>
    </recommendedName>
</protein>
<evidence type="ECO:0000313" key="3">
    <source>
        <dbReference type="Proteomes" id="UP000297245"/>
    </source>
</evidence>